<keyword evidence="4 6" id="KW-0998">Cell outer membrane</keyword>
<dbReference type="GO" id="GO:1990351">
    <property type="term" value="C:transporter complex"/>
    <property type="evidence" value="ECO:0007669"/>
    <property type="project" value="TreeGrafter"/>
</dbReference>
<dbReference type="PANTHER" id="PTHR38098:SF1">
    <property type="entry name" value="LPS-ASSEMBLY LIPOPROTEIN LPTE"/>
    <property type="match status" value="1"/>
</dbReference>
<evidence type="ECO:0000256" key="1">
    <source>
        <dbReference type="ARBA" id="ARBA00022729"/>
    </source>
</evidence>
<proteinExistence type="inferred from homology"/>
<dbReference type="Gene3D" id="3.30.160.150">
    <property type="entry name" value="Lipoprotein like domain"/>
    <property type="match status" value="1"/>
</dbReference>
<dbReference type="HAMAP" id="MF_01186">
    <property type="entry name" value="LPS_assembly_LptE"/>
    <property type="match status" value="1"/>
</dbReference>
<gene>
    <name evidence="6" type="primary">lptE</name>
    <name evidence="7" type="ORF">AWB64_06072</name>
</gene>
<dbReference type="EMBL" id="FCOC02000037">
    <property type="protein sequence ID" value="SAL55094.1"/>
    <property type="molecule type" value="Genomic_DNA"/>
</dbReference>
<comment type="subunit">
    <text evidence="6">Component of the lipopolysaccharide transport and assembly complex. Interacts with LptD.</text>
</comment>
<keyword evidence="5 7" id="KW-0449">Lipoprotein</keyword>
<reference evidence="7 8" key="1">
    <citation type="submission" date="2016-01" db="EMBL/GenBank/DDBJ databases">
        <authorList>
            <person name="Oliw E.H."/>
        </authorList>
    </citation>
    <scope>NUCLEOTIDE SEQUENCE [LARGE SCALE GENOMIC DNA]</scope>
    <source>
        <strain evidence="7">LMG 22029</strain>
    </source>
</reference>
<evidence type="ECO:0000256" key="5">
    <source>
        <dbReference type="ARBA" id="ARBA00023288"/>
    </source>
</evidence>
<sequence length="219" mass="23259">MSLSSRAVKILEDVVSSKGLGSTHTRTKTKTAGSVTISRRSILSLACGALLLCACGFQLRGQQDYAFKRLAINGGTPEMLGRLQRVVEGGSDTVIVKASEKPDAILTLGGGSGMRTLSLNAQGVVQEYELDYNLSYSMVGADGTLLIPPSTIALNRALTYSDQFTLAKGTEAQTLFRDMQFDAVDQLTRRLAVVRSLHPAPSEALPGIAPRAPLPVPPL</sequence>
<evidence type="ECO:0000256" key="4">
    <source>
        <dbReference type="ARBA" id="ARBA00023237"/>
    </source>
</evidence>
<dbReference type="GO" id="GO:0001530">
    <property type="term" value="F:lipopolysaccharide binding"/>
    <property type="evidence" value="ECO:0007669"/>
    <property type="project" value="TreeGrafter"/>
</dbReference>
<dbReference type="AlphaFoldDB" id="A0A158IEV7"/>
<dbReference type="InterPro" id="IPR007485">
    <property type="entry name" value="LPS_assembly_LptE"/>
</dbReference>
<dbReference type="GO" id="GO:0009279">
    <property type="term" value="C:cell outer membrane"/>
    <property type="evidence" value="ECO:0007669"/>
    <property type="project" value="UniProtKB-UniRule"/>
</dbReference>
<keyword evidence="3" id="KW-0564">Palmitate</keyword>
<dbReference type="GO" id="GO:0015920">
    <property type="term" value="P:lipopolysaccharide transport"/>
    <property type="evidence" value="ECO:0007669"/>
    <property type="project" value="TreeGrafter"/>
</dbReference>
<dbReference type="PANTHER" id="PTHR38098">
    <property type="entry name" value="LPS-ASSEMBLY LIPOPROTEIN LPTE"/>
    <property type="match status" value="1"/>
</dbReference>
<comment type="similarity">
    <text evidence="6">Belongs to the LptE lipoprotein family.</text>
</comment>
<evidence type="ECO:0000256" key="3">
    <source>
        <dbReference type="ARBA" id="ARBA00023139"/>
    </source>
</evidence>
<keyword evidence="2 6" id="KW-0472">Membrane</keyword>
<name>A0A158IEV7_CABSO</name>
<evidence type="ECO:0000313" key="7">
    <source>
        <dbReference type="EMBL" id="SAL55094.1"/>
    </source>
</evidence>
<accession>A0A158IEV7</accession>
<evidence type="ECO:0000313" key="8">
    <source>
        <dbReference type="Proteomes" id="UP000054893"/>
    </source>
</evidence>
<protein>
    <recommendedName>
        <fullName evidence="6">LPS-assembly lipoprotein LptE</fullName>
    </recommendedName>
</protein>
<evidence type="ECO:0000256" key="2">
    <source>
        <dbReference type="ARBA" id="ARBA00023136"/>
    </source>
</evidence>
<dbReference type="GO" id="GO:0043165">
    <property type="term" value="P:Gram-negative-bacterium-type cell outer membrane assembly"/>
    <property type="evidence" value="ECO:0007669"/>
    <property type="project" value="UniProtKB-UniRule"/>
</dbReference>
<organism evidence="7 8">
    <name type="scientific">Caballeronia sordidicola</name>
    <name type="common">Burkholderia sordidicola</name>
    <dbReference type="NCBI Taxonomy" id="196367"/>
    <lineage>
        <taxon>Bacteria</taxon>
        <taxon>Pseudomonadati</taxon>
        <taxon>Pseudomonadota</taxon>
        <taxon>Betaproteobacteria</taxon>
        <taxon>Burkholderiales</taxon>
        <taxon>Burkholderiaceae</taxon>
        <taxon>Caballeronia</taxon>
    </lineage>
</organism>
<comment type="function">
    <text evidence="6">Together with LptD, is involved in the assembly of lipopolysaccharide (LPS) at the surface of the outer membrane. Required for the proper assembly of LptD. Binds LPS and may serve as the LPS recognition site at the outer membrane.</text>
</comment>
<evidence type="ECO:0000256" key="6">
    <source>
        <dbReference type="HAMAP-Rule" id="MF_01186"/>
    </source>
</evidence>
<dbReference type="Pfam" id="PF04390">
    <property type="entry name" value="LptE"/>
    <property type="match status" value="1"/>
</dbReference>
<keyword evidence="1" id="KW-0732">Signal</keyword>
<dbReference type="Proteomes" id="UP000054893">
    <property type="component" value="Unassembled WGS sequence"/>
</dbReference>